<sequence length="88" mass="9826">MTSDSRHTANSQLEHLHARYTGTIHPDITKHEWITHQHRDTSASIIGHSPLLSYLAVADGESRARVKFELCQKMLQPFGPPPAGEEGQ</sequence>
<proteinExistence type="inferred from homology"/>
<dbReference type="GO" id="GO:0000398">
    <property type="term" value="P:mRNA splicing, via spliceosome"/>
    <property type="evidence" value="ECO:0007669"/>
    <property type="project" value="UniProtKB-UniRule"/>
</dbReference>
<dbReference type="PIRSF" id="PIRSF037010">
    <property type="entry name" value="Splicing_factor_3B_subunit_5"/>
    <property type="match status" value="1"/>
</dbReference>
<dbReference type="InterPro" id="IPR009846">
    <property type="entry name" value="SF3b5/RDS3-10"/>
</dbReference>
<dbReference type="FunCoup" id="A0A316VAS0">
    <property type="interactions" value="262"/>
</dbReference>
<dbReference type="PANTHER" id="PTHR20978:SF0">
    <property type="entry name" value="SPLICING FACTOR 3B SUBUNIT 5"/>
    <property type="match status" value="1"/>
</dbReference>
<dbReference type="GO" id="GO:0071011">
    <property type="term" value="C:precatalytic spliceosome"/>
    <property type="evidence" value="ECO:0007669"/>
    <property type="project" value="TreeGrafter"/>
</dbReference>
<keyword evidence="4" id="KW-1185">Reference proteome</keyword>
<dbReference type="OrthoDB" id="274726at2759"/>
<dbReference type="RefSeq" id="XP_025355031.1">
    <property type="nucleotide sequence ID" value="XM_025500817.1"/>
</dbReference>
<evidence type="ECO:0000256" key="1">
    <source>
        <dbReference type="ARBA" id="ARBA00009568"/>
    </source>
</evidence>
<name>A0A316VAS0_9BASI</name>
<dbReference type="Proteomes" id="UP000245771">
    <property type="component" value="Unassembled WGS sequence"/>
</dbReference>
<dbReference type="GeneID" id="37022598"/>
<comment type="similarity">
    <text evidence="1 2">Belongs to the SF3B5 family.</text>
</comment>
<dbReference type="EMBL" id="KZ819603">
    <property type="protein sequence ID" value="PWN34729.1"/>
    <property type="molecule type" value="Genomic_DNA"/>
</dbReference>
<evidence type="ECO:0000256" key="2">
    <source>
        <dbReference type="PIRNR" id="PIRNR037010"/>
    </source>
</evidence>
<protein>
    <recommendedName>
        <fullName evidence="2">Splicing factor subunit</fullName>
    </recommendedName>
</protein>
<dbReference type="GO" id="GO:0005686">
    <property type="term" value="C:U2 snRNP"/>
    <property type="evidence" value="ECO:0007669"/>
    <property type="project" value="TreeGrafter"/>
</dbReference>
<dbReference type="Pfam" id="PF07189">
    <property type="entry name" value="SF3b10"/>
    <property type="match status" value="1"/>
</dbReference>
<organism evidence="3 4">
    <name type="scientific">Meira miltonrushii</name>
    <dbReference type="NCBI Taxonomy" id="1280837"/>
    <lineage>
        <taxon>Eukaryota</taxon>
        <taxon>Fungi</taxon>
        <taxon>Dikarya</taxon>
        <taxon>Basidiomycota</taxon>
        <taxon>Ustilaginomycotina</taxon>
        <taxon>Exobasidiomycetes</taxon>
        <taxon>Exobasidiales</taxon>
        <taxon>Brachybasidiaceae</taxon>
        <taxon>Meira</taxon>
    </lineage>
</organism>
<dbReference type="InterPro" id="IPR017089">
    <property type="entry name" value="Splicing_factor_3B_subunit_5"/>
</dbReference>
<dbReference type="AlphaFoldDB" id="A0A316VAS0"/>
<dbReference type="PANTHER" id="PTHR20978">
    <property type="entry name" value="SPLICING FACTOR 3B SUBUNIT 5"/>
    <property type="match status" value="1"/>
</dbReference>
<dbReference type="STRING" id="1280837.A0A316VAS0"/>
<accession>A0A316VAS0</accession>
<dbReference type="InParanoid" id="A0A316VAS0"/>
<evidence type="ECO:0000313" key="4">
    <source>
        <dbReference type="Proteomes" id="UP000245771"/>
    </source>
</evidence>
<evidence type="ECO:0000313" key="3">
    <source>
        <dbReference type="EMBL" id="PWN34729.1"/>
    </source>
</evidence>
<reference evidence="3 4" key="1">
    <citation type="journal article" date="2018" name="Mol. Biol. Evol.">
        <title>Broad Genomic Sampling Reveals a Smut Pathogenic Ancestry of the Fungal Clade Ustilaginomycotina.</title>
        <authorList>
            <person name="Kijpornyongpan T."/>
            <person name="Mondo S.J."/>
            <person name="Barry K."/>
            <person name="Sandor L."/>
            <person name="Lee J."/>
            <person name="Lipzen A."/>
            <person name="Pangilinan J."/>
            <person name="LaButti K."/>
            <person name="Hainaut M."/>
            <person name="Henrissat B."/>
            <person name="Grigoriev I.V."/>
            <person name="Spatafora J.W."/>
            <person name="Aime M.C."/>
        </authorList>
    </citation>
    <scope>NUCLEOTIDE SEQUENCE [LARGE SCALE GENOMIC DNA]</scope>
    <source>
        <strain evidence="3 4">MCA 3882</strain>
    </source>
</reference>
<gene>
    <name evidence="3" type="ORF">FA14DRAFT_178127</name>
</gene>